<dbReference type="OrthoDB" id="9787435at2"/>
<dbReference type="RefSeq" id="WP_155598505.1">
    <property type="nucleotide sequence ID" value="NZ_RCNR01000002.1"/>
</dbReference>
<dbReference type="PANTHER" id="PTHR11695">
    <property type="entry name" value="ALCOHOL DEHYDROGENASE RELATED"/>
    <property type="match status" value="1"/>
</dbReference>
<dbReference type="GO" id="GO:0008270">
    <property type="term" value="F:zinc ion binding"/>
    <property type="evidence" value="ECO:0007669"/>
    <property type="project" value="InterPro"/>
</dbReference>
<comment type="caution">
    <text evidence="3">The sequence shown here is derived from an EMBL/GenBank/DDBJ whole genome shotgun (WGS) entry which is preliminary data.</text>
</comment>
<dbReference type="Pfam" id="PF08240">
    <property type="entry name" value="ADH_N"/>
    <property type="match status" value="1"/>
</dbReference>
<accession>A0A7X2ZQB8</accession>
<evidence type="ECO:0000313" key="3">
    <source>
        <dbReference type="EMBL" id="MUH34436.1"/>
    </source>
</evidence>
<dbReference type="GO" id="GO:0016491">
    <property type="term" value="F:oxidoreductase activity"/>
    <property type="evidence" value="ECO:0007669"/>
    <property type="project" value="UniProtKB-KW"/>
</dbReference>
<reference evidence="3 4" key="1">
    <citation type="journal article" date="2019" name="Mar. Drugs">
        <title>Comparative Genomics and CAZyme Genome Repertoires of Marine Zobellia amurskyensis KMM 3526(T) and Zobellia laminariae KMM 3676(T).</title>
        <authorList>
            <person name="Chernysheva N."/>
            <person name="Bystritskaya E."/>
            <person name="Stenkova A."/>
            <person name="Golovkin I."/>
            <person name="Nedashkovskaya O."/>
            <person name="Isaeva M."/>
        </authorList>
    </citation>
    <scope>NUCLEOTIDE SEQUENCE [LARGE SCALE GENOMIC DNA]</scope>
    <source>
        <strain evidence="3 4">KMM 3526</strain>
    </source>
</reference>
<dbReference type="InterPro" id="IPR050700">
    <property type="entry name" value="YIM1/Zinc_Alcohol_DH_Fams"/>
</dbReference>
<dbReference type="InterPro" id="IPR020843">
    <property type="entry name" value="ER"/>
</dbReference>
<dbReference type="PROSITE" id="PS01162">
    <property type="entry name" value="QOR_ZETA_CRYSTAL"/>
    <property type="match status" value="1"/>
</dbReference>
<feature type="domain" description="Enoyl reductase (ER)" evidence="2">
    <location>
        <begin position="10"/>
        <end position="311"/>
    </location>
</feature>
<dbReference type="Proteomes" id="UP000540519">
    <property type="component" value="Unassembled WGS sequence"/>
</dbReference>
<dbReference type="InterPro" id="IPR002364">
    <property type="entry name" value="Quin_OxRdtase/zeta-crystal_CS"/>
</dbReference>
<dbReference type="SMART" id="SM00829">
    <property type="entry name" value="PKS_ER"/>
    <property type="match status" value="1"/>
</dbReference>
<dbReference type="SUPFAM" id="SSF51735">
    <property type="entry name" value="NAD(P)-binding Rossmann-fold domains"/>
    <property type="match status" value="1"/>
</dbReference>
<dbReference type="InterPro" id="IPR013154">
    <property type="entry name" value="ADH-like_N"/>
</dbReference>
<evidence type="ECO:0000259" key="2">
    <source>
        <dbReference type="SMART" id="SM00829"/>
    </source>
</evidence>
<name>A0A7X2ZQB8_9FLAO</name>
<evidence type="ECO:0000313" key="4">
    <source>
        <dbReference type="Proteomes" id="UP000540519"/>
    </source>
</evidence>
<dbReference type="CDD" id="cd05289">
    <property type="entry name" value="MDR_like_2"/>
    <property type="match status" value="1"/>
</dbReference>
<dbReference type="SUPFAM" id="SSF50129">
    <property type="entry name" value="GroES-like"/>
    <property type="match status" value="1"/>
</dbReference>
<evidence type="ECO:0000256" key="1">
    <source>
        <dbReference type="ARBA" id="ARBA00023002"/>
    </source>
</evidence>
<gene>
    <name evidence="3" type="ORF">D9O36_01160</name>
</gene>
<keyword evidence="1" id="KW-0560">Oxidoreductase</keyword>
<dbReference type="InterPro" id="IPR011032">
    <property type="entry name" value="GroES-like_sf"/>
</dbReference>
<dbReference type="Gene3D" id="3.90.180.10">
    <property type="entry name" value="Medium-chain alcohol dehydrogenases, catalytic domain"/>
    <property type="match status" value="1"/>
</dbReference>
<organism evidence="3 4">
    <name type="scientific">Zobellia amurskyensis</name>
    <dbReference type="NCBI Taxonomy" id="248905"/>
    <lineage>
        <taxon>Bacteria</taxon>
        <taxon>Pseudomonadati</taxon>
        <taxon>Bacteroidota</taxon>
        <taxon>Flavobacteriia</taxon>
        <taxon>Flavobacteriales</taxon>
        <taxon>Flavobacteriaceae</taxon>
        <taxon>Zobellia</taxon>
    </lineage>
</organism>
<protein>
    <submittedName>
        <fullName evidence="3">NADP-dependent oxidoreductase</fullName>
    </submittedName>
</protein>
<dbReference type="Gene3D" id="3.40.50.720">
    <property type="entry name" value="NAD(P)-binding Rossmann-like Domain"/>
    <property type="match status" value="1"/>
</dbReference>
<proteinExistence type="predicted"/>
<sequence length="313" mass="33607">MKAILLEKAGGPENLHLTEVNKPNIKNNEVLVAVKAISLNPADVKPKYVDKMLNMMYGEKRPVILGWDIAGTINEVGTDVTNLKVGDKVFGMVNFPGVGNAYAEFVAAPESHLAIMPETISFEEAAATTLAALTALQILSGRINKGDKVLIQAGSGGVGHFAIQIAKNIGAYVITTSSAKNKDFVLSIGADEHIDYHAQKFEEVLTDIDFVLDTLGGKVLENSVKVLKEGGTLFTTLDKDLPEDANAIVADKNLSINNILVHSSAEDMNTLKGMLENGSLKPNIYKTFAFEDMADAHTEVEKGRTVGKVIVTL</sequence>
<dbReference type="AlphaFoldDB" id="A0A7X2ZQB8"/>
<dbReference type="InterPro" id="IPR036291">
    <property type="entry name" value="NAD(P)-bd_dom_sf"/>
</dbReference>
<dbReference type="EMBL" id="RCNR01000002">
    <property type="protein sequence ID" value="MUH34436.1"/>
    <property type="molecule type" value="Genomic_DNA"/>
</dbReference>
<dbReference type="Pfam" id="PF13602">
    <property type="entry name" value="ADH_zinc_N_2"/>
    <property type="match status" value="1"/>
</dbReference>
<keyword evidence="4" id="KW-1185">Reference proteome</keyword>
<dbReference type="PANTHER" id="PTHR11695:SF294">
    <property type="entry name" value="RETICULON-4-INTERACTING PROTEIN 1, MITOCHONDRIAL"/>
    <property type="match status" value="1"/>
</dbReference>